<reference evidence="2 3" key="1">
    <citation type="journal article" date="2016" name="DNA Res.">
        <title>Genome sequence of Aspergillus luchuensis NBRC 4314.</title>
        <authorList>
            <person name="Yamada O."/>
            <person name="Machida M."/>
            <person name="Hosoyama A."/>
            <person name="Goto M."/>
            <person name="Takahashi T."/>
            <person name="Futagami T."/>
            <person name="Yamagata Y."/>
            <person name="Takeuchi M."/>
            <person name="Kobayashi T."/>
            <person name="Koike H."/>
            <person name="Abe K."/>
            <person name="Asai K."/>
            <person name="Arita M."/>
            <person name="Fujita N."/>
            <person name="Fukuda K."/>
            <person name="Higa K."/>
            <person name="Horikawa H."/>
            <person name="Ishikawa T."/>
            <person name="Jinno K."/>
            <person name="Kato Y."/>
            <person name="Kirimura K."/>
            <person name="Mizutani O."/>
            <person name="Nakasone K."/>
            <person name="Sano M."/>
            <person name="Shiraishi Y."/>
            <person name="Tsukahara M."/>
            <person name="Gomi K."/>
        </authorList>
    </citation>
    <scope>NUCLEOTIDE SEQUENCE [LARGE SCALE GENOMIC DNA]</scope>
    <source>
        <strain evidence="2 3">RIB 2604</strain>
    </source>
</reference>
<dbReference type="RefSeq" id="XP_041542105.1">
    <property type="nucleotide sequence ID" value="XM_041688307.1"/>
</dbReference>
<evidence type="ECO:0000313" key="3">
    <source>
        <dbReference type="Proteomes" id="UP000075230"/>
    </source>
</evidence>
<keyword evidence="4" id="KW-1185">Reference proteome</keyword>
<dbReference type="EMBL" id="BCWF01000008">
    <property type="protein sequence ID" value="GAT20560.1"/>
    <property type="molecule type" value="Genomic_DNA"/>
</dbReference>
<dbReference type="Proteomes" id="UP000075230">
    <property type="component" value="Unassembled WGS sequence"/>
</dbReference>
<dbReference type="GeneID" id="64959664"/>
<sequence length="55" mass="5980">MATAIYAAGDPPPKTRLVDKQALRSVGHHPLAAFRAKSSEYRSFMSPHTDSPSEP</sequence>
<proteinExistence type="predicted"/>
<evidence type="ECO:0000313" key="2">
    <source>
        <dbReference type="EMBL" id="GAT20560.1"/>
    </source>
</evidence>
<reference evidence="1" key="4">
    <citation type="submission" date="2021-02" db="EMBL/GenBank/DDBJ databases">
        <title>Aspergillus luchuensis mut. kawachii IFO 4304 genome sequence.</title>
        <authorList>
            <person name="Mori K."/>
            <person name="Kadooka C."/>
            <person name="Goto M."/>
            <person name="Futagami T."/>
        </authorList>
    </citation>
    <scope>NUCLEOTIDE SEQUENCE</scope>
    <source>
        <strain evidence="1">IFO 4308</strain>
    </source>
</reference>
<dbReference type="Proteomes" id="UP000661280">
    <property type="component" value="Chromosome 4"/>
</dbReference>
<dbReference type="AlphaFoldDB" id="A0A146F339"/>
<dbReference type="KEGG" id="aluc:AKAW2_40022S"/>
<evidence type="ECO:0000313" key="1">
    <source>
        <dbReference type="EMBL" id="BCR98339.1"/>
    </source>
</evidence>
<dbReference type="EMBL" id="AP024428">
    <property type="protein sequence ID" value="BCR98339.1"/>
    <property type="molecule type" value="Genomic_DNA"/>
</dbReference>
<evidence type="ECO:0000313" key="4">
    <source>
        <dbReference type="Proteomes" id="UP000661280"/>
    </source>
</evidence>
<accession>A0A146F339</accession>
<protein>
    <submittedName>
        <fullName evidence="2">Beta-mannosidase</fullName>
    </submittedName>
</protein>
<reference evidence="1" key="3">
    <citation type="submission" date="2021-01" db="EMBL/GenBank/DDBJ databases">
        <authorList>
            <consortium name="Aspergillus luchuensis mut. kawachii IFO 4304 genome sequencing consortium"/>
            <person name="Kazuki M."/>
            <person name="Futagami T."/>
        </authorList>
    </citation>
    <scope>NUCLEOTIDE SEQUENCE</scope>
    <source>
        <strain evidence="1">IFO 4308</strain>
    </source>
</reference>
<name>A0A146F339_ASPKA</name>
<reference evidence="3" key="2">
    <citation type="submission" date="2016-02" db="EMBL/GenBank/DDBJ databases">
        <title>Genome sequencing of Aspergillus luchuensis NBRC 4314.</title>
        <authorList>
            <person name="Yamada O."/>
        </authorList>
    </citation>
    <scope>NUCLEOTIDE SEQUENCE [LARGE SCALE GENOMIC DNA]</scope>
    <source>
        <strain evidence="3">RIB 2604</strain>
    </source>
</reference>
<gene>
    <name evidence="1" type="ORF">AKAW2_40022S</name>
    <name evidence="2" type="ORF">RIB2604_00800290</name>
</gene>
<organism evidence="2 3">
    <name type="scientific">Aspergillus kawachii</name>
    <name type="common">White koji mold</name>
    <name type="synonym">Aspergillus awamori var. kawachi</name>
    <dbReference type="NCBI Taxonomy" id="1069201"/>
    <lineage>
        <taxon>Eukaryota</taxon>
        <taxon>Fungi</taxon>
        <taxon>Dikarya</taxon>
        <taxon>Ascomycota</taxon>
        <taxon>Pezizomycotina</taxon>
        <taxon>Eurotiomycetes</taxon>
        <taxon>Eurotiomycetidae</taxon>
        <taxon>Eurotiales</taxon>
        <taxon>Aspergillaceae</taxon>
        <taxon>Aspergillus</taxon>
        <taxon>Aspergillus subgen. Circumdati</taxon>
    </lineage>
</organism>